<dbReference type="RefSeq" id="WP_041064338.1">
    <property type="nucleotide sequence ID" value="NZ_JXAL01000022.1"/>
</dbReference>
<name>A0ABR5A325_9BACL</name>
<gene>
    <name evidence="1" type="ORF">SD71_14170</name>
</gene>
<keyword evidence="2" id="KW-1185">Reference proteome</keyword>
<reference evidence="1 2" key="1">
    <citation type="submission" date="2014-12" db="EMBL/GenBank/DDBJ databases">
        <title>Draft genome sequence of Cohnella kolymensis strain B-2846.</title>
        <authorList>
            <person name="Karlyshev A.V."/>
            <person name="Kudryashova E.B."/>
        </authorList>
    </citation>
    <scope>NUCLEOTIDE SEQUENCE [LARGE SCALE GENOMIC DNA]</scope>
    <source>
        <strain evidence="1 2">VKM B-2846</strain>
    </source>
</reference>
<evidence type="ECO:0000313" key="2">
    <source>
        <dbReference type="Proteomes" id="UP000054526"/>
    </source>
</evidence>
<dbReference type="EMBL" id="JXAL01000022">
    <property type="protein sequence ID" value="KIL35434.1"/>
    <property type="molecule type" value="Genomic_DNA"/>
</dbReference>
<sequence length="72" mass="8746">MVNDAQNEQLMFSLLHELSRDMKEIKDITSRILDKTQRIADRPRYIDLFREPLSNIADLDERERVWKETNKR</sequence>
<organism evidence="1 2">
    <name type="scientific">Cohnella kolymensis</name>
    <dbReference type="NCBI Taxonomy" id="1590652"/>
    <lineage>
        <taxon>Bacteria</taxon>
        <taxon>Bacillati</taxon>
        <taxon>Bacillota</taxon>
        <taxon>Bacilli</taxon>
        <taxon>Bacillales</taxon>
        <taxon>Paenibacillaceae</taxon>
        <taxon>Cohnella</taxon>
    </lineage>
</organism>
<evidence type="ECO:0008006" key="3">
    <source>
        <dbReference type="Google" id="ProtNLM"/>
    </source>
</evidence>
<protein>
    <recommendedName>
        <fullName evidence="3">Histidine kinase</fullName>
    </recommendedName>
</protein>
<evidence type="ECO:0000313" key="1">
    <source>
        <dbReference type="EMBL" id="KIL35434.1"/>
    </source>
</evidence>
<accession>A0ABR5A325</accession>
<comment type="caution">
    <text evidence="1">The sequence shown here is derived from an EMBL/GenBank/DDBJ whole genome shotgun (WGS) entry which is preliminary data.</text>
</comment>
<dbReference type="Proteomes" id="UP000054526">
    <property type="component" value="Unassembled WGS sequence"/>
</dbReference>
<proteinExistence type="predicted"/>